<dbReference type="GO" id="GO:0006508">
    <property type="term" value="P:proteolysis"/>
    <property type="evidence" value="ECO:0007669"/>
    <property type="project" value="InterPro"/>
</dbReference>
<dbReference type="EMBL" id="QROE01000006">
    <property type="protein sequence ID" value="RHK93853.1"/>
    <property type="molecule type" value="Genomic_DNA"/>
</dbReference>
<dbReference type="EC" id="3.4.16.4" evidence="12"/>
<dbReference type="EMBL" id="QSHL01000007">
    <property type="protein sequence ID" value="RHC05760.1"/>
    <property type="molecule type" value="Genomic_DNA"/>
</dbReference>
<evidence type="ECO:0000256" key="6">
    <source>
        <dbReference type="ARBA" id="ARBA00023316"/>
    </source>
</evidence>
<sequence length="417" mass="43950">MKSKRLYSGLMALGLACTLIFQTPVLAAEETAETQTSSISTNSISGWPQGPDITSTAAMIMEDSTQTTVYAKNMDQVLYPGATVKVMTTLLTLENAQLSDQVTMTATGVSGVTDGGASISAQLDEVFTVEQCLYAIMLASANDVALQIAEQIGGSVDGFVQMMNNRAVELGCTNTVFTNPTGLPDENQHTTAHDMALITKAAIDNESFRAIAETTSYTIPATNVSGGERVLTNNFSMLNNTNASYYQYCLGGREGYTEASGSTLVCGAEKNGVSLIAVILQGASGTTAAEAVSLLNYGFDNFQLLSLGDNDFDMASGGNVFVPNGTTADALTTQDGEVQDGQYNRQFLFNGTPVGTAVMSVTSPEEDTAVIEASTQNLTNAQDYTVSHTSVPYFVIGGIGLLLLLLILFRIVKVAKS</sequence>
<evidence type="ECO:0000256" key="9">
    <source>
        <dbReference type="SAM" id="SignalP"/>
    </source>
</evidence>
<keyword evidence="4" id="KW-0133">Cell shape</keyword>
<keyword evidence="12" id="KW-0121">Carboxypeptidase</keyword>
<evidence type="ECO:0000256" key="7">
    <source>
        <dbReference type="RuleBase" id="RU004016"/>
    </source>
</evidence>
<evidence type="ECO:0000313" key="15">
    <source>
        <dbReference type="EMBL" id="RHC05760.1"/>
    </source>
</evidence>
<comment type="similarity">
    <text evidence="1 7">Belongs to the peptidase S11 family.</text>
</comment>
<evidence type="ECO:0000313" key="25">
    <source>
        <dbReference type="Proteomes" id="UP000284242"/>
    </source>
</evidence>
<evidence type="ECO:0000313" key="16">
    <source>
        <dbReference type="EMBL" id="RHG16842.1"/>
    </source>
</evidence>
<dbReference type="Proteomes" id="UP000265808">
    <property type="component" value="Unassembled WGS sequence"/>
</dbReference>
<reference evidence="22 23" key="2">
    <citation type="submission" date="2018-08" db="EMBL/GenBank/DDBJ databases">
        <title>A genome reference for cultivated species of the human gut microbiota.</title>
        <authorList>
            <person name="Zou Y."/>
            <person name="Xue W."/>
            <person name="Luo G."/>
        </authorList>
    </citation>
    <scope>NUCLEOTIDE SEQUENCE [LARGE SCALE GENOMIC DNA]</scope>
    <source>
        <strain evidence="14 25">AF21-24</strain>
        <strain evidence="13 23">AF29-2BH</strain>
        <strain evidence="18 27">AF37-6AC</strain>
        <strain evidence="17 26">AF39-4</strain>
        <strain evidence="16 24">AM22-9LB</strain>
        <strain evidence="15 22">AM37-4AC</strain>
    </source>
</reference>
<feature type="chain" id="PRO_5014251992" evidence="9">
    <location>
        <begin position="28"/>
        <end position="417"/>
    </location>
</feature>
<evidence type="ECO:0000313" key="21">
    <source>
        <dbReference type="Proteomes" id="UP000095413"/>
    </source>
</evidence>
<dbReference type="Pfam" id="PF00768">
    <property type="entry name" value="Peptidase_S11"/>
    <property type="match status" value="1"/>
</dbReference>
<dbReference type="EMBL" id="CYZD01000016">
    <property type="protein sequence ID" value="CUO62355.1"/>
    <property type="molecule type" value="Genomic_DNA"/>
</dbReference>
<dbReference type="GO" id="GO:0009252">
    <property type="term" value="P:peptidoglycan biosynthetic process"/>
    <property type="evidence" value="ECO:0007669"/>
    <property type="project" value="UniProtKB-KW"/>
</dbReference>
<feature type="transmembrane region" description="Helical" evidence="8">
    <location>
        <begin position="391"/>
        <end position="412"/>
    </location>
</feature>
<evidence type="ECO:0000313" key="11">
    <source>
        <dbReference type="EMBL" id="CUO62355.1"/>
    </source>
</evidence>
<dbReference type="PANTHER" id="PTHR21581:SF33">
    <property type="entry name" value="D-ALANYL-D-ALANINE CARBOXYPEPTIDASE DACB"/>
    <property type="match status" value="1"/>
</dbReference>
<feature type="domain" description="Peptidase S11 D-alanyl-D-alanine carboxypeptidase A N-terminal" evidence="10">
    <location>
        <begin position="49"/>
        <end position="282"/>
    </location>
</feature>
<dbReference type="EMBL" id="QRSS01000003">
    <property type="protein sequence ID" value="RGQ06896.1"/>
    <property type="molecule type" value="Genomic_DNA"/>
</dbReference>
<evidence type="ECO:0000313" key="26">
    <source>
        <dbReference type="Proteomes" id="UP000284267"/>
    </source>
</evidence>
<dbReference type="Proteomes" id="UP000283585">
    <property type="component" value="Unassembled WGS sequence"/>
</dbReference>
<organism evidence="12 21">
    <name type="scientific">Blautia obeum</name>
    <dbReference type="NCBI Taxonomy" id="40520"/>
    <lineage>
        <taxon>Bacteria</taxon>
        <taxon>Bacillati</taxon>
        <taxon>Bacillota</taxon>
        <taxon>Clostridia</taxon>
        <taxon>Lachnospirales</taxon>
        <taxon>Lachnospiraceae</taxon>
        <taxon>Blautia</taxon>
    </lineage>
</organism>
<dbReference type="InterPro" id="IPR001967">
    <property type="entry name" value="Peptidase_S11_N"/>
</dbReference>
<keyword evidence="12" id="KW-0645">Protease</keyword>
<dbReference type="AlphaFoldDB" id="A0A174MSS7"/>
<dbReference type="Proteomes" id="UP000285897">
    <property type="component" value="Unassembled WGS sequence"/>
</dbReference>
<evidence type="ECO:0000313" key="14">
    <source>
        <dbReference type="EMBL" id="RGS75689.1"/>
    </source>
</evidence>
<dbReference type="Proteomes" id="UP000284242">
    <property type="component" value="Unassembled WGS sequence"/>
</dbReference>
<evidence type="ECO:0000313" key="28">
    <source>
        <dbReference type="Proteomes" id="UP000293506"/>
    </source>
</evidence>
<dbReference type="EMBL" id="QRVV01000004">
    <property type="protein sequence ID" value="RGS75689.1"/>
    <property type="molecule type" value="Genomic_DNA"/>
</dbReference>
<dbReference type="Proteomes" id="UP000284220">
    <property type="component" value="Unassembled WGS sequence"/>
</dbReference>
<dbReference type="PANTHER" id="PTHR21581">
    <property type="entry name" value="D-ALANYL-D-ALANINE CARBOXYPEPTIDASE"/>
    <property type="match status" value="1"/>
</dbReference>
<evidence type="ECO:0000313" key="22">
    <source>
        <dbReference type="Proteomes" id="UP000265808"/>
    </source>
</evidence>
<protein>
    <submittedName>
        <fullName evidence="12 13">D-alanyl-D-alanine carboxypeptidase</fullName>
        <ecNumber evidence="12">3.4.16.4</ecNumber>
    </submittedName>
</protein>
<keyword evidence="2 9" id="KW-0732">Signal</keyword>
<evidence type="ECO:0000256" key="1">
    <source>
        <dbReference type="ARBA" id="ARBA00007164"/>
    </source>
</evidence>
<dbReference type="Proteomes" id="UP000284267">
    <property type="component" value="Unassembled WGS sequence"/>
</dbReference>
<keyword evidence="5" id="KW-0573">Peptidoglycan synthesis</keyword>
<evidence type="ECO:0000313" key="12">
    <source>
        <dbReference type="EMBL" id="CUP37448.1"/>
    </source>
</evidence>
<dbReference type="OrthoDB" id="9791132at2"/>
<evidence type="ECO:0000256" key="5">
    <source>
        <dbReference type="ARBA" id="ARBA00022984"/>
    </source>
</evidence>
<dbReference type="Proteomes" id="UP000293506">
    <property type="component" value="Unassembled WGS sequence"/>
</dbReference>
<evidence type="ECO:0000256" key="4">
    <source>
        <dbReference type="ARBA" id="ARBA00022960"/>
    </source>
</evidence>
<dbReference type="EMBL" id="QRHZ01000005">
    <property type="protein sequence ID" value="RHG16842.1"/>
    <property type="molecule type" value="Genomic_DNA"/>
</dbReference>
<dbReference type="PRINTS" id="PR00725">
    <property type="entry name" value="DADACBPTASE1"/>
</dbReference>
<dbReference type="InterPro" id="IPR018044">
    <property type="entry name" value="Peptidase_S11"/>
</dbReference>
<dbReference type="PROSITE" id="PS51257">
    <property type="entry name" value="PROKAR_LIPOPROTEIN"/>
    <property type="match status" value="1"/>
</dbReference>
<dbReference type="GO" id="GO:0008360">
    <property type="term" value="P:regulation of cell shape"/>
    <property type="evidence" value="ECO:0007669"/>
    <property type="project" value="UniProtKB-KW"/>
</dbReference>
<evidence type="ECO:0000313" key="24">
    <source>
        <dbReference type="Proteomes" id="UP000284220"/>
    </source>
</evidence>
<accession>A0A174MSS7</accession>
<evidence type="ECO:0000259" key="10">
    <source>
        <dbReference type="Pfam" id="PF00768"/>
    </source>
</evidence>
<evidence type="ECO:0000256" key="2">
    <source>
        <dbReference type="ARBA" id="ARBA00022729"/>
    </source>
</evidence>
<evidence type="ECO:0000313" key="27">
    <source>
        <dbReference type="Proteomes" id="UP000285897"/>
    </source>
</evidence>
<dbReference type="EMBL" id="QROS01000006">
    <property type="protein sequence ID" value="RHL47322.1"/>
    <property type="molecule type" value="Genomic_DNA"/>
</dbReference>
<keyword evidence="3 12" id="KW-0378">Hydrolase</keyword>
<evidence type="ECO:0000313" key="20">
    <source>
        <dbReference type="Proteomes" id="UP000095409"/>
    </source>
</evidence>
<keyword evidence="6" id="KW-0961">Cell wall biogenesis/degradation</keyword>
<dbReference type="InterPro" id="IPR012338">
    <property type="entry name" value="Beta-lactam/transpept-like"/>
</dbReference>
<gene>
    <name evidence="12" type="primary">dacB_2</name>
    <name evidence="11" type="synonym">dacB_5</name>
    <name evidence="18" type="ORF">DW021_09670</name>
    <name evidence="17" type="ORF">DW040_13455</name>
    <name evidence="16" type="ORF">DW272_11255</name>
    <name evidence="15" type="ORF">DW859_11510</name>
    <name evidence="14" type="ORF">DWX77_02625</name>
    <name evidence="13" type="ORF">DWZ12_03810</name>
    <name evidence="19" type="ORF">EAI82_04845</name>
    <name evidence="11" type="ORF">ERS852394_02618</name>
    <name evidence="12" type="ORF">ERS852533_01136</name>
</gene>
<dbReference type="Proteomes" id="UP000095409">
    <property type="component" value="Unassembled WGS sequence"/>
</dbReference>
<dbReference type="Proteomes" id="UP000095413">
    <property type="component" value="Unassembled WGS sequence"/>
</dbReference>
<reference evidence="19 28" key="3">
    <citation type="journal article" date="2019" name="Science, e1252229">
        <title>Invertible promoters mediate bacterial phase variation, antibiotic resistance, and host adaptation in the gut.</title>
        <authorList>
            <person name="Jiang X."/>
            <person name="Hall A.B."/>
            <person name="Arthur T.D."/>
            <person name="Plichta D.R."/>
            <person name="Covington C.T."/>
            <person name="Poyet M."/>
            <person name="Crothers J."/>
            <person name="Moses P.L."/>
            <person name="Tolonen A.C."/>
            <person name="Vlamakis H."/>
            <person name="Alm E.J."/>
            <person name="Xavier R.J."/>
        </authorList>
    </citation>
    <scope>NUCLEOTIDE SEQUENCE [LARGE SCALE GENOMIC DNA]</scope>
    <source>
        <strain evidence="28">af_0058</strain>
        <strain evidence="19">Af_0058</strain>
    </source>
</reference>
<dbReference type="RefSeq" id="WP_022388410.1">
    <property type="nucleotide sequence ID" value="NZ_CABJDZ010000006.1"/>
</dbReference>
<evidence type="ECO:0000313" key="13">
    <source>
        <dbReference type="EMBL" id="RGQ06896.1"/>
    </source>
</evidence>
<dbReference type="EMBL" id="CZBA01000005">
    <property type="protein sequence ID" value="CUP37448.1"/>
    <property type="molecule type" value="Genomic_DNA"/>
</dbReference>
<name>A0A174MSS7_9FIRM</name>
<evidence type="ECO:0000313" key="17">
    <source>
        <dbReference type="EMBL" id="RHK93853.1"/>
    </source>
</evidence>
<evidence type="ECO:0000313" key="23">
    <source>
        <dbReference type="Proteomes" id="UP000283585"/>
    </source>
</evidence>
<keyword evidence="8" id="KW-0812">Transmembrane</keyword>
<dbReference type="GO" id="GO:0071555">
    <property type="term" value="P:cell wall organization"/>
    <property type="evidence" value="ECO:0007669"/>
    <property type="project" value="UniProtKB-KW"/>
</dbReference>
<evidence type="ECO:0000256" key="3">
    <source>
        <dbReference type="ARBA" id="ARBA00022801"/>
    </source>
</evidence>
<dbReference type="EMBL" id="RCXQ01000003">
    <property type="protein sequence ID" value="RYT67849.1"/>
    <property type="molecule type" value="Genomic_DNA"/>
</dbReference>
<feature type="signal peptide" evidence="9">
    <location>
        <begin position="1"/>
        <end position="27"/>
    </location>
</feature>
<evidence type="ECO:0000313" key="19">
    <source>
        <dbReference type="EMBL" id="RYT67849.1"/>
    </source>
</evidence>
<evidence type="ECO:0000313" key="18">
    <source>
        <dbReference type="EMBL" id="RHL47322.1"/>
    </source>
</evidence>
<keyword evidence="8" id="KW-0472">Membrane</keyword>
<proteinExistence type="inferred from homology"/>
<reference evidence="20 21" key="1">
    <citation type="submission" date="2015-09" db="EMBL/GenBank/DDBJ databases">
        <authorList>
            <consortium name="Pathogen Informatics"/>
        </authorList>
    </citation>
    <scope>NUCLEOTIDE SEQUENCE [LARGE SCALE GENOMIC DNA]</scope>
    <source>
        <strain evidence="11 20">2789STDY5608837</strain>
        <strain evidence="12 21">2789STDY5834921</strain>
    </source>
</reference>
<dbReference type="Gene3D" id="3.40.710.10">
    <property type="entry name" value="DD-peptidase/beta-lactamase superfamily"/>
    <property type="match status" value="1"/>
</dbReference>
<evidence type="ECO:0000256" key="8">
    <source>
        <dbReference type="SAM" id="Phobius"/>
    </source>
</evidence>
<dbReference type="GO" id="GO:0009002">
    <property type="term" value="F:serine-type D-Ala-D-Ala carboxypeptidase activity"/>
    <property type="evidence" value="ECO:0007669"/>
    <property type="project" value="UniProtKB-EC"/>
</dbReference>
<dbReference type="SUPFAM" id="SSF56601">
    <property type="entry name" value="beta-lactamase/transpeptidase-like"/>
    <property type="match status" value="1"/>
</dbReference>
<keyword evidence="8" id="KW-1133">Transmembrane helix</keyword>